<reference evidence="1 3" key="1">
    <citation type="journal article" date="2011" name="Nature">
        <title>The Medicago genome provides insight into the evolution of rhizobial symbioses.</title>
        <authorList>
            <person name="Young N.D."/>
            <person name="Debelle F."/>
            <person name="Oldroyd G.E."/>
            <person name="Geurts R."/>
            <person name="Cannon S.B."/>
            <person name="Udvardi M.K."/>
            <person name="Benedito V.A."/>
            <person name="Mayer K.F."/>
            <person name="Gouzy J."/>
            <person name="Schoof H."/>
            <person name="Van de Peer Y."/>
            <person name="Proost S."/>
            <person name="Cook D.R."/>
            <person name="Meyers B.C."/>
            <person name="Spannagl M."/>
            <person name="Cheung F."/>
            <person name="De Mita S."/>
            <person name="Krishnakumar V."/>
            <person name="Gundlach H."/>
            <person name="Zhou S."/>
            <person name="Mudge J."/>
            <person name="Bharti A.K."/>
            <person name="Murray J.D."/>
            <person name="Naoumkina M.A."/>
            <person name="Rosen B."/>
            <person name="Silverstein K.A."/>
            <person name="Tang H."/>
            <person name="Rombauts S."/>
            <person name="Zhao P.X."/>
            <person name="Zhou P."/>
            <person name="Barbe V."/>
            <person name="Bardou P."/>
            <person name="Bechner M."/>
            <person name="Bellec A."/>
            <person name="Berger A."/>
            <person name="Berges H."/>
            <person name="Bidwell S."/>
            <person name="Bisseling T."/>
            <person name="Choisne N."/>
            <person name="Couloux A."/>
            <person name="Denny R."/>
            <person name="Deshpande S."/>
            <person name="Dai X."/>
            <person name="Doyle J.J."/>
            <person name="Dudez A.M."/>
            <person name="Farmer A.D."/>
            <person name="Fouteau S."/>
            <person name="Franken C."/>
            <person name="Gibelin C."/>
            <person name="Gish J."/>
            <person name="Goldstein S."/>
            <person name="Gonzalez A.J."/>
            <person name="Green P.J."/>
            <person name="Hallab A."/>
            <person name="Hartog M."/>
            <person name="Hua A."/>
            <person name="Humphray S.J."/>
            <person name="Jeong D.H."/>
            <person name="Jing Y."/>
            <person name="Jocker A."/>
            <person name="Kenton S.M."/>
            <person name="Kim D.J."/>
            <person name="Klee K."/>
            <person name="Lai H."/>
            <person name="Lang C."/>
            <person name="Lin S."/>
            <person name="Macmil S.L."/>
            <person name="Magdelenat G."/>
            <person name="Matthews L."/>
            <person name="McCorrison J."/>
            <person name="Monaghan E.L."/>
            <person name="Mun J.H."/>
            <person name="Najar F.Z."/>
            <person name="Nicholson C."/>
            <person name="Noirot C."/>
            <person name="O'Bleness M."/>
            <person name="Paule C.R."/>
            <person name="Poulain J."/>
            <person name="Prion F."/>
            <person name="Qin B."/>
            <person name="Qu C."/>
            <person name="Retzel E.F."/>
            <person name="Riddle C."/>
            <person name="Sallet E."/>
            <person name="Samain S."/>
            <person name="Samson N."/>
            <person name="Sanders I."/>
            <person name="Saurat O."/>
            <person name="Scarpelli C."/>
            <person name="Schiex T."/>
            <person name="Segurens B."/>
            <person name="Severin A.J."/>
            <person name="Sherrier D.J."/>
            <person name="Shi R."/>
            <person name="Sims S."/>
            <person name="Singer S.R."/>
            <person name="Sinharoy S."/>
            <person name="Sterck L."/>
            <person name="Viollet A."/>
            <person name="Wang B.B."/>
            <person name="Wang K."/>
            <person name="Wang M."/>
            <person name="Wang X."/>
            <person name="Warfsmann J."/>
            <person name="Weissenbach J."/>
            <person name="White D.D."/>
            <person name="White J.D."/>
            <person name="Wiley G.B."/>
            <person name="Wincker P."/>
            <person name="Xing Y."/>
            <person name="Yang L."/>
            <person name="Yao Z."/>
            <person name="Ying F."/>
            <person name="Zhai J."/>
            <person name="Zhou L."/>
            <person name="Zuber A."/>
            <person name="Denarie J."/>
            <person name="Dixon R.A."/>
            <person name="May G.D."/>
            <person name="Schwartz D.C."/>
            <person name="Rogers J."/>
            <person name="Quetier F."/>
            <person name="Town C.D."/>
            <person name="Roe B.A."/>
        </authorList>
    </citation>
    <scope>NUCLEOTIDE SEQUENCE [LARGE SCALE GENOMIC DNA]</scope>
    <source>
        <strain evidence="1">A17</strain>
        <strain evidence="2 3">cv. Jemalong A17</strain>
    </source>
</reference>
<dbReference type="PaxDb" id="3880-AES78959"/>
<dbReference type="EMBL" id="CM001220">
    <property type="protein sequence ID" value="KEH30265.1"/>
    <property type="molecule type" value="Genomic_DNA"/>
</dbReference>
<dbReference type="Proteomes" id="UP000002051">
    <property type="component" value="Chromosome 4"/>
</dbReference>
<evidence type="ECO:0000313" key="2">
    <source>
        <dbReference type="EnsemblPlants" id="KEH30265"/>
    </source>
</evidence>
<organism evidence="1 3">
    <name type="scientific">Medicago truncatula</name>
    <name type="common">Barrel medic</name>
    <name type="synonym">Medicago tribuloides</name>
    <dbReference type="NCBI Taxonomy" id="3880"/>
    <lineage>
        <taxon>Eukaryota</taxon>
        <taxon>Viridiplantae</taxon>
        <taxon>Streptophyta</taxon>
        <taxon>Embryophyta</taxon>
        <taxon>Tracheophyta</taxon>
        <taxon>Spermatophyta</taxon>
        <taxon>Magnoliopsida</taxon>
        <taxon>eudicotyledons</taxon>
        <taxon>Gunneridae</taxon>
        <taxon>Pentapetalae</taxon>
        <taxon>rosids</taxon>
        <taxon>fabids</taxon>
        <taxon>Fabales</taxon>
        <taxon>Fabaceae</taxon>
        <taxon>Papilionoideae</taxon>
        <taxon>50 kb inversion clade</taxon>
        <taxon>NPAAA clade</taxon>
        <taxon>Hologalegina</taxon>
        <taxon>IRL clade</taxon>
        <taxon>Trifolieae</taxon>
        <taxon>Medicago</taxon>
    </lineage>
</organism>
<evidence type="ECO:0000313" key="1">
    <source>
        <dbReference type="EMBL" id="KEH30265.1"/>
    </source>
</evidence>
<evidence type="ECO:0000313" key="3">
    <source>
        <dbReference type="Proteomes" id="UP000002051"/>
    </source>
</evidence>
<gene>
    <name evidence="1" type="ordered locus">MTR_4g066080</name>
</gene>
<keyword evidence="3" id="KW-1185">Reference proteome</keyword>
<dbReference type="AlphaFoldDB" id="A0A072UWN0"/>
<protein>
    <submittedName>
        <fullName evidence="1 2">Uncharacterized protein</fullName>
    </submittedName>
</protein>
<name>A0A072UWN0_MEDTR</name>
<accession>A0A072UWN0</accession>
<dbReference type="HOGENOM" id="CLU_2797777_0_0_1"/>
<dbReference type="EnsemblPlants" id="KEH30265">
    <property type="protein sequence ID" value="KEH30265"/>
    <property type="gene ID" value="MTR_4g066080"/>
</dbReference>
<reference evidence="2" key="3">
    <citation type="submission" date="2015-04" db="UniProtKB">
        <authorList>
            <consortium name="EnsemblPlants"/>
        </authorList>
    </citation>
    <scope>IDENTIFICATION</scope>
    <source>
        <strain evidence="2">cv. Jemalong A17</strain>
    </source>
</reference>
<proteinExistence type="predicted"/>
<reference evidence="1 3" key="2">
    <citation type="journal article" date="2014" name="BMC Genomics">
        <title>An improved genome release (version Mt4.0) for the model legume Medicago truncatula.</title>
        <authorList>
            <person name="Tang H."/>
            <person name="Krishnakumar V."/>
            <person name="Bidwell S."/>
            <person name="Rosen B."/>
            <person name="Chan A."/>
            <person name="Zhou S."/>
            <person name="Gentzbittel L."/>
            <person name="Childs K.L."/>
            <person name="Yandell M."/>
            <person name="Gundlach H."/>
            <person name="Mayer K.F."/>
            <person name="Schwartz D.C."/>
            <person name="Town C.D."/>
        </authorList>
    </citation>
    <scope>GENOME REANNOTATION</scope>
    <source>
        <strain evidence="1">A17</strain>
        <strain evidence="2 3">cv. Jemalong A17</strain>
    </source>
</reference>
<sequence>MSRRFYLIVTTICYCDTSFTDIRGWGKTGETGDCLRGYDAERKNKSLQEMVRTMIHETDMTKNFGQKL</sequence>